<dbReference type="Gene3D" id="3.40.30.10">
    <property type="entry name" value="Glutaredoxin"/>
    <property type="match status" value="1"/>
</dbReference>
<sequence length="220" mass="24918">MISPKYSLTHYYLSAKTLAASQGVSPHIINLYLDYNCPFSAKLYLKLYNKVIPELQAKHPGKFQFVYVNVIQPWHTNSNLLNEFAIAYAKLLREQPSGDTNGDFWKLSEVLFKNKESFYDTSNIDLTRNQIYAQIYDVVSKELKLAFDKKTILSQLEIPHSETPSNAGNATAVDVKYFTRYLRGVGVHITPTVSINGIVNDAISSGTPEEELIELFEKSL</sequence>
<keyword evidence="2" id="KW-1185">Reference proteome</keyword>
<reference evidence="1 2" key="1">
    <citation type="journal article" date="2011" name="Proc. Natl. Acad. Sci. U.S.A.">
        <title>Comparative genomics of xylose-fermenting fungi for enhanced biofuel production.</title>
        <authorList>
            <person name="Wohlbach D.J."/>
            <person name="Kuo A."/>
            <person name="Sato T.K."/>
            <person name="Potts K.M."/>
            <person name="Salamov A.A."/>
            <person name="LaButti K.M."/>
            <person name="Sun H."/>
            <person name="Clum A."/>
            <person name="Pangilinan J.L."/>
            <person name="Lindquist E.A."/>
            <person name="Lucas S."/>
            <person name="Lapidus A."/>
            <person name="Jin M."/>
            <person name="Gunawan C."/>
            <person name="Balan V."/>
            <person name="Dale B.E."/>
            <person name="Jeffries T.W."/>
            <person name="Zinkel R."/>
            <person name="Barry K.W."/>
            <person name="Grigoriev I.V."/>
            <person name="Gasch A.P."/>
        </authorList>
    </citation>
    <scope>NUCLEOTIDE SEQUENCE [LARGE SCALE GENOMIC DNA]</scope>
    <source>
        <strain evidence="2">NRRL Y-27907 / 11-Y1</strain>
    </source>
</reference>
<dbReference type="InterPro" id="IPR036249">
    <property type="entry name" value="Thioredoxin-like_sf"/>
</dbReference>
<dbReference type="GeneID" id="18870497"/>
<gene>
    <name evidence="1" type="ORF">SPAPADRAFT_142882</name>
</gene>
<evidence type="ECO:0000313" key="2">
    <source>
        <dbReference type="Proteomes" id="UP000000709"/>
    </source>
</evidence>
<dbReference type="EMBL" id="GL996504">
    <property type="protein sequence ID" value="EGW30788.1"/>
    <property type="molecule type" value="Genomic_DNA"/>
</dbReference>
<dbReference type="PANTHER" id="PTHR33875:SF2">
    <property type="entry name" value="ACR183CP"/>
    <property type="match status" value="1"/>
</dbReference>
<dbReference type="eggNOG" id="ENOG502S0CB">
    <property type="taxonomic scope" value="Eukaryota"/>
</dbReference>
<dbReference type="OrthoDB" id="37297at2759"/>
<dbReference type="PANTHER" id="PTHR33875">
    <property type="entry name" value="OS09G0542200 PROTEIN"/>
    <property type="match status" value="1"/>
</dbReference>
<organism evidence="2">
    <name type="scientific">Spathaspora passalidarum (strain NRRL Y-27907 / 11-Y1)</name>
    <dbReference type="NCBI Taxonomy" id="619300"/>
    <lineage>
        <taxon>Eukaryota</taxon>
        <taxon>Fungi</taxon>
        <taxon>Dikarya</taxon>
        <taxon>Ascomycota</taxon>
        <taxon>Saccharomycotina</taxon>
        <taxon>Pichiomycetes</taxon>
        <taxon>Debaryomycetaceae</taxon>
        <taxon>Spathaspora</taxon>
    </lineage>
</organism>
<protein>
    <recommendedName>
        <fullName evidence="3">Thioredoxin-like fold domain-containing protein</fullName>
    </recommendedName>
</protein>
<dbReference type="Proteomes" id="UP000000709">
    <property type="component" value="Unassembled WGS sequence"/>
</dbReference>
<evidence type="ECO:0008006" key="3">
    <source>
        <dbReference type="Google" id="ProtNLM"/>
    </source>
</evidence>
<dbReference type="KEGG" id="spaa:SPAPADRAFT_142882"/>
<evidence type="ECO:0000313" key="1">
    <source>
        <dbReference type="EMBL" id="EGW30788.1"/>
    </source>
</evidence>
<dbReference type="SUPFAM" id="SSF52833">
    <property type="entry name" value="Thioredoxin-like"/>
    <property type="match status" value="1"/>
</dbReference>
<dbReference type="OMA" id="IKFSRQN"/>
<name>G3AT25_SPAPN</name>
<proteinExistence type="predicted"/>
<dbReference type="InParanoid" id="G3AT25"/>
<dbReference type="HOGENOM" id="CLU_085801_0_0_1"/>
<dbReference type="AlphaFoldDB" id="G3AT25"/>
<dbReference type="RefSeq" id="XP_007376821.1">
    <property type="nucleotide sequence ID" value="XM_007376759.1"/>
</dbReference>
<accession>G3AT25</accession>
<dbReference type="STRING" id="619300.G3AT25"/>